<feature type="domain" description="EAL" evidence="2">
    <location>
        <begin position="494"/>
        <end position="752"/>
    </location>
</feature>
<dbReference type="SUPFAM" id="SSF54631">
    <property type="entry name" value="CBS-domain pair"/>
    <property type="match status" value="1"/>
</dbReference>
<organism evidence="5 6">
    <name type="scientific">Methylomonas albis</name>
    <dbReference type="NCBI Taxonomy" id="1854563"/>
    <lineage>
        <taxon>Bacteria</taxon>
        <taxon>Pseudomonadati</taxon>
        <taxon>Pseudomonadota</taxon>
        <taxon>Gammaproteobacteria</taxon>
        <taxon>Methylococcales</taxon>
        <taxon>Methylococcaceae</taxon>
        <taxon>Methylomonas</taxon>
    </lineage>
</organism>
<dbReference type="Pfam" id="PF00563">
    <property type="entry name" value="EAL"/>
    <property type="match status" value="1"/>
</dbReference>
<gene>
    <name evidence="5" type="ORF">IE877_20750</name>
</gene>
<dbReference type="PROSITE" id="PS50883">
    <property type="entry name" value="EAL"/>
    <property type="match status" value="1"/>
</dbReference>
<accession>A0ABR9D583</accession>
<evidence type="ECO:0000313" key="5">
    <source>
        <dbReference type="EMBL" id="MBD9358274.1"/>
    </source>
</evidence>
<keyword evidence="6" id="KW-1185">Reference proteome</keyword>
<dbReference type="InterPro" id="IPR046342">
    <property type="entry name" value="CBS_dom_sf"/>
</dbReference>
<dbReference type="SUPFAM" id="SSF55073">
    <property type="entry name" value="Nucleotide cyclase"/>
    <property type="match status" value="1"/>
</dbReference>
<dbReference type="SMART" id="SM00052">
    <property type="entry name" value="EAL"/>
    <property type="match status" value="1"/>
</dbReference>
<dbReference type="Pfam" id="PF13185">
    <property type="entry name" value="GAF_2"/>
    <property type="match status" value="1"/>
</dbReference>
<dbReference type="SUPFAM" id="SSF141868">
    <property type="entry name" value="EAL domain-like"/>
    <property type="match status" value="1"/>
</dbReference>
<dbReference type="CDD" id="cd01949">
    <property type="entry name" value="GGDEF"/>
    <property type="match status" value="1"/>
</dbReference>
<dbReference type="SUPFAM" id="SSF55781">
    <property type="entry name" value="GAF domain-like"/>
    <property type="match status" value="1"/>
</dbReference>
<dbReference type="Gene3D" id="3.10.580.10">
    <property type="entry name" value="CBS-domain"/>
    <property type="match status" value="1"/>
</dbReference>
<evidence type="ECO:0000259" key="4">
    <source>
        <dbReference type="PROSITE" id="PS51371"/>
    </source>
</evidence>
<reference evidence="5 6" key="1">
    <citation type="submission" date="2020-09" db="EMBL/GenBank/DDBJ databases">
        <title>Methylomonas albis sp. nov. and Methylomonas fluvii sp. nov.: Two cold-adapted methanotrophs from the River Elbe and an amended description of Methylovulum psychrotolerans strain Eb1.</title>
        <authorList>
            <person name="Bussmann I.K."/>
            <person name="Klings K.-W."/>
            <person name="Warnstedt J."/>
            <person name="Hoppert M."/>
            <person name="Saborowski A."/>
            <person name="Horn F."/>
            <person name="Liebner S."/>
        </authorList>
    </citation>
    <scope>NUCLEOTIDE SEQUENCE [LARGE SCALE GENOMIC DNA]</scope>
    <source>
        <strain evidence="5 6">EbA</strain>
    </source>
</reference>
<dbReference type="Pfam" id="PF00571">
    <property type="entry name" value="CBS"/>
    <property type="match status" value="1"/>
</dbReference>
<name>A0ABR9D583_9GAMM</name>
<dbReference type="InterPro" id="IPR029016">
    <property type="entry name" value="GAF-like_dom_sf"/>
</dbReference>
<sequence length="756" mass="84054">MKQLVVGDCLWPHVCRVKEEDRPYSVAGNIVFAVFRDASAEDFCGLATDHDISKHPNWIFADLVEHRPLLSISPRFGVRKALGLLDENQLGALAVVNKGQFVGVVTRQSILEALLNRERQLLKETMRLKIAAEINHEQAVVWVERLAALNDAARSLLGVLAHTSIEIELLQAGIDALCNLLDARYGAIGIVDNVGALKEFIYAGISDEQAVQIGPLPEGRGLLGAVIEENVSLRLADMSKDPRSAGFPLHHPQMKSLLAVPISHQGRVYGRIYLSDKHSGELFTKNDEELALSFAHSLSLVIDNAREIEEVKRARQRLDYIAHFDALTELPNRTLLTDRALQFITQAQRKSEIIAFLFLDLDNFKAINDTFGHAVGDELLRGVAKRISACLREGDTPSRMGGDEFIIMLPNVGDSLDAAKVAIKILHALNEPLQIEEHQIYSRASIGISIYPDNSLSFDELLAQADSALYHAKKLGKNNYQFFTPEMNSAAQHYLKLEHHLRQALELGELMLHYQPQVKIDSGCIIGMEALVRWHNHDLGMVMPDQFIGLAEETGLIVPIGTWVLRTACEQARAWQLAGMPIRIAVNLSGRQFHRFQDQRQLLDVVLDVLQETGLSPELLELEITESILMHKLDTTLDTLNQIKKLGVRISVDDFGTGYSSLSYLKRFPLDTLKIDKSFVKDICTDANDRAIVSAISAMAGQLKLELVAEGVENQSQLDFLVGGQQCNYGQGYYFSKPVPAEQALALLTQSALQHQ</sequence>
<dbReference type="Proteomes" id="UP000652176">
    <property type="component" value="Unassembled WGS sequence"/>
</dbReference>
<dbReference type="InterPro" id="IPR029787">
    <property type="entry name" value="Nucleotide_cyclase"/>
</dbReference>
<dbReference type="Gene3D" id="3.20.20.450">
    <property type="entry name" value="EAL domain"/>
    <property type="match status" value="1"/>
</dbReference>
<dbReference type="Gene3D" id="3.30.70.270">
    <property type="match status" value="1"/>
</dbReference>
<dbReference type="SMART" id="SM00065">
    <property type="entry name" value="GAF"/>
    <property type="match status" value="1"/>
</dbReference>
<dbReference type="PROSITE" id="PS50887">
    <property type="entry name" value="GGDEF"/>
    <property type="match status" value="1"/>
</dbReference>
<dbReference type="SMART" id="SM00116">
    <property type="entry name" value="CBS"/>
    <property type="match status" value="1"/>
</dbReference>
<dbReference type="InterPro" id="IPR000160">
    <property type="entry name" value="GGDEF_dom"/>
</dbReference>
<feature type="domain" description="CBS" evidence="4">
    <location>
        <begin position="65"/>
        <end position="121"/>
    </location>
</feature>
<dbReference type="EMBL" id="JACXSS010000001">
    <property type="protein sequence ID" value="MBD9358274.1"/>
    <property type="molecule type" value="Genomic_DNA"/>
</dbReference>
<dbReference type="InterPro" id="IPR000644">
    <property type="entry name" value="CBS_dom"/>
</dbReference>
<dbReference type="NCBIfam" id="TIGR00254">
    <property type="entry name" value="GGDEF"/>
    <property type="match status" value="1"/>
</dbReference>
<dbReference type="Gene3D" id="3.30.450.40">
    <property type="match status" value="1"/>
</dbReference>
<feature type="domain" description="GGDEF" evidence="3">
    <location>
        <begin position="352"/>
        <end position="485"/>
    </location>
</feature>
<protein>
    <submittedName>
        <fullName evidence="5">EAL domain-containing protein</fullName>
    </submittedName>
</protein>
<keyword evidence="1" id="KW-0129">CBS domain</keyword>
<evidence type="ECO:0000313" key="6">
    <source>
        <dbReference type="Proteomes" id="UP000652176"/>
    </source>
</evidence>
<dbReference type="CDD" id="cd01948">
    <property type="entry name" value="EAL"/>
    <property type="match status" value="1"/>
</dbReference>
<evidence type="ECO:0000259" key="2">
    <source>
        <dbReference type="PROSITE" id="PS50883"/>
    </source>
</evidence>
<evidence type="ECO:0000256" key="1">
    <source>
        <dbReference type="PROSITE-ProRule" id="PRU00703"/>
    </source>
</evidence>
<proteinExistence type="predicted"/>
<dbReference type="RefSeq" id="WP_192376494.1">
    <property type="nucleotide sequence ID" value="NZ_CAJHIV010000001.1"/>
</dbReference>
<dbReference type="InterPro" id="IPR001633">
    <property type="entry name" value="EAL_dom"/>
</dbReference>
<dbReference type="InterPro" id="IPR052155">
    <property type="entry name" value="Biofilm_reg_signaling"/>
</dbReference>
<comment type="caution">
    <text evidence="5">The sequence shown here is derived from an EMBL/GenBank/DDBJ whole genome shotgun (WGS) entry which is preliminary data.</text>
</comment>
<dbReference type="InterPro" id="IPR003018">
    <property type="entry name" value="GAF"/>
</dbReference>
<dbReference type="PANTHER" id="PTHR44757">
    <property type="entry name" value="DIGUANYLATE CYCLASE DGCP"/>
    <property type="match status" value="1"/>
</dbReference>
<dbReference type="Pfam" id="PF00990">
    <property type="entry name" value="GGDEF"/>
    <property type="match status" value="1"/>
</dbReference>
<dbReference type="InterPro" id="IPR035919">
    <property type="entry name" value="EAL_sf"/>
</dbReference>
<evidence type="ECO:0000259" key="3">
    <source>
        <dbReference type="PROSITE" id="PS50887"/>
    </source>
</evidence>
<dbReference type="SMART" id="SM00267">
    <property type="entry name" value="GGDEF"/>
    <property type="match status" value="1"/>
</dbReference>
<dbReference type="InterPro" id="IPR043128">
    <property type="entry name" value="Rev_trsase/Diguanyl_cyclase"/>
</dbReference>
<dbReference type="PANTHER" id="PTHR44757:SF2">
    <property type="entry name" value="BIOFILM ARCHITECTURE MAINTENANCE PROTEIN MBAA"/>
    <property type="match status" value="1"/>
</dbReference>
<dbReference type="PROSITE" id="PS51371">
    <property type="entry name" value="CBS"/>
    <property type="match status" value="1"/>
</dbReference>